<feature type="region of interest" description="Disordered" evidence="1">
    <location>
        <begin position="399"/>
        <end position="423"/>
    </location>
</feature>
<evidence type="ECO:0000256" key="1">
    <source>
        <dbReference type="SAM" id="MobiDB-lite"/>
    </source>
</evidence>
<evidence type="ECO:0000313" key="3">
    <source>
        <dbReference type="Proteomes" id="UP000522262"/>
    </source>
</evidence>
<feature type="compositionally biased region" description="Polar residues" evidence="1">
    <location>
        <begin position="411"/>
        <end position="423"/>
    </location>
</feature>
<accession>A0A8H5IJ03</accession>
<gene>
    <name evidence="2" type="ORF">FMEXI_9818</name>
</gene>
<feature type="region of interest" description="Disordered" evidence="1">
    <location>
        <begin position="690"/>
        <end position="710"/>
    </location>
</feature>
<evidence type="ECO:0000313" key="2">
    <source>
        <dbReference type="EMBL" id="KAF5537611.1"/>
    </source>
</evidence>
<sequence>MSSAVCIPIQVSTFTLNAAVANSGKDVPNWCVGPLSQPNYDRLLRYENDVQQHADMLNRHRLESLNPRLFDAFNKEVRQNRQGLYLHWKLPQLYRATAEVSAGADEFKNECFKNGFLSLEKDSETEGGAKWNANASKATIGESSSLYRAVPNRWLVWRRIHEDSIQPKAALDKIKKFELFIIESNLCRNISELGPEIDIEVDVSPFVDAEKPPEGQEDMFLGNKISVYADGAQPPNTEEGEKKSVPLSIFNSSNPLFADFQPHNSNVFSMVDTFSYQHDLDNGKTETRTLTEANADYFVLGWVHDAKLDIFSAKSKTHGEILKELGLELADGDAANARAWLKSYDRNNDMTRAMCHASIYGATWRKETAPENKAHELASFFTEQMPVSVGYSPLDSLGASASTREAPRSFQRPNGTKLDSSLTGTPKSLSDLIYEVQTFTKTSPGNPDNYLAQRDRALLQAFTVSSLGNVWKLIDKGDQTNSQKPQPEVKTSLIPSDTQKLALAGLDKLQSFRDACECKLKQLRWDLFAEWWKVKTSEQSMAEVDLKGLRSSSSDAVRPIVSDIRRLVSICNELDRELDTNKVAEKCPQAEKTPSEPFYQRREPTVTLARAVSAWNIRDSKPTRVRITSQVYPKGEDQETKAAFTAEANATDNLEDSLYNAMEFHRPKMNAVVFTTMQELVREWVRLGPKDDQRAPNRTTKPSIVSPPYESRTLEDDEQLGNVPNFNKKQEFNAVFVEWEAVYFHIPFDKWSLLPDEATGLRWDLNEYVGSGHTHDVRTISGRDLLLPQVKAELQVAAANIEYFSEEFHDLLLDRLCYPSSSFSLNGMNEHLSTRYVGGTYLTPNATLSGVVKGAVVESVFTEDDIELIGNQTRETPYAGTVDIGATDGVAGNMPSPFKPVLHGQMVLTKLNLVDEFGQVVSAFDFDKAPSDNFLDRKIYPEVSDTYACSNLVDPHGKPTKIANAVVGDQENRCAFFQIPPSINQEARLNAFFVTDKDIFGKPLPPNEPYRPIYEQWENPVWGWVLVNYASYGVQFFLPNGKFYGQVLLGGSTGTDIPLRWQPFEEPPADLKSFSADSVDVRRLQELMDVFRQDPDYLKAFIHMIGESLTLSKDMDPSYSESLASITGRCLALVDFGVSLELAQKPRENQSTINDAPPQLELQDYKFPCILGDLERREDGMVGYFLPSSGTTRKPDFSTCYTYFPQGKQKASKNTMKEITSQHYPSIQPQYPDPLELTRSLFVEPENALNSDTLDRMSTEFRKATSNSLSIFTAIINPYTPFHVRTAGLLPTKALQIPSWTIKNALEKMDVFFPAGPVLTLDATISKPISPPTDIATMQQSKVRGAGEETSKSRMEVPTPPVGKWTWLQPTLHEREPKTKYREIETDGLKRIEEDNILRNQPMFHHATAWQVPMQSIVPTSHVWDWLVGTLPRTSDTKTSGAPFSIPCGMQRSAIG</sequence>
<protein>
    <submittedName>
        <fullName evidence="2">Uncharacterized protein</fullName>
    </submittedName>
</protein>
<comment type="caution">
    <text evidence="2">The sequence shown here is derived from an EMBL/GenBank/DDBJ whole genome shotgun (WGS) entry which is preliminary data.</text>
</comment>
<name>A0A8H5IJ03_9HYPO</name>
<dbReference type="Proteomes" id="UP000522262">
    <property type="component" value="Unassembled WGS sequence"/>
</dbReference>
<dbReference type="EMBL" id="JAAOAM010000231">
    <property type="protein sequence ID" value="KAF5537611.1"/>
    <property type="molecule type" value="Genomic_DNA"/>
</dbReference>
<organism evidence="2 3">
    <name type="scientific">Fusarium mexicanum</name>
    <dbReference type="NCBI Taxonomy" id="751941"/>
    <lineage>
        <taxon>Eukaryota</taxon>
        <taxon>Fungi</taxon>
        <taxon>Dikarya</taxon>
        <taxon>Ascomycota</taxon>
        <taxon>Pezizomycotina</taxon>
        <taxon>Sordariomycetes</taxon>
        <taxon>Hypocreomycetidae</taxon>
        <taxon>Hypocreales</taxon>
        <taxon>Nectriaceae</taxon>
        <taxon>Fusarium</taxon>
        <taxon>Fusarium fujikuroi species complex</taxon>
    </lineage>
</organism>
<keyword evidence="3" id="KW-1185">Reference proteome</keyword>
<reference evidence="2 3" key="1">
    <citation type="submission" date="2020-05" db="EMBL/GenBank/DDBJ databases">
        <title>Identification and distribution of gene clusters putatively required for synthesis of sphingolipid metabolism inhibitors in phylogenetically diverse species of the filamentous fungus Fusarium.</title>
        <authorList>
            <person name="Kim H.-S."/>
            <person name="Busman M."/>
            <person name="Brown D.W."/>
            <person name="Divon H."/>
            <person name="Uhlig S."/>
            <person name="Proctor R.H."/>
        </authorList>
    </citation>
    <scope>NUCLEOTIDE SEQUENCE [LARGE SCALE GENOMIC DNA]</scope>
    <source>
        <strain evidence="2 3">NRRL 53147</strain>
    </source>
</reference>
<proteinExistence type="predicted"/>